<gene>
    <name evidence="2" type="ORF">SAMN05444410_11840</name>
</gene>
<keyword evidence="3" id="KW-1185">Reference proteome</keyword>
<organism evidence="2 3">
    <name type="scientific">Hydrobacter penzbergensis</name>
    <dbReference type="NCBI Taxonomy" id="1235997"/>
    <lineage>
        <taxon>Bacteria</taxon>
        <taxon>Pseudomonadati</taxon>
        <taxon>Bacteroidota</taxon>
        <taxon>Chitinophagia</taxon>
        <taxon>Chitinophagales</taxon>
        <taxon>Chitinophagaceae</taxon>
        <taxon>Hydrobacter</taxon>
    </lineage>
</organism>
<sequence>MHAGKHIIGKQFLDITYNGNTDGIALQRTTENMLRKELLPQLEALFDRYSPDDEIISIDRLALEFTLDANDMENNLAQRIIEGLNEALARKIKNKSARPTPASKFVQLLIFYLRNGYLPWWSHFTGTGNWHSFVLENLSASLPAYEKAQLQAVIQETQARQRVAVQFHETYFWEFINILSGSQTIFNAWYNDLQHITEWIARTDQQQSFRVNIRLSILQFLSTPSGGSSQSPNAMSEQLAKIVKAQLEEVLPKGTLHKETGTLKLLIDELNNKDFKALMTQELRREKTTSSGSTSQQATNADKTETDTQQKEQPPAAVNATQDNQPVLSEADTIYINNAGLVIVAPYLGRFFDKLGLLNDNQINNVSRAITLLQHIVTGENEFEEFEVVLPKLLCGLKPQDPIPQKYQLTTADKEAAAELLQAVITNWQVLKNTSVAGLRESFLQREGKLQMAGDQWRLKVQTSSYDMLLDYLPWNIKMIKLAWMQSLLVVEWND</sequence>
<dbReference type="InterPro" id="IPR045538">
    <property type="entry name" value="CIS_TMP"/>
</dbReference>
<reference evidence="2 3" key="1">
    <citation type="submission" date="2016-10" db="EMBL/GenBank/DDBJ databases">
        <authorList>
            <person name="Varghese N."/>
            <person name="Submissions S."/>
        </authorList>
    </citation>
    <scope>NUCLEOTIDE SEQUENCE [LARGE SCALE GENOMIC DNA]</scope>
    <source>
        <strain evidence="2 3">DSM 25353</strain>
    </source>
</reference>
<dbReference type="RefSeq" id="WP_092726470.1">
    <property type="nucleotide sequence ID" value="NZ_FNNO01000018.1"/>
</dbReference>
<evidence type="ECO:0000256" key="1">
    <source>
        <dbReference type="SAM" id="MobiDB-lite"/>
    </source>
</evidence>
<comment type="caution">
    <text evidence="2">The sequence shown here is derived from an EMBL/GenBank/DDBJ whole genome shotgun (WGS) entry which is preliminary data.</text>
</comment>
<proteinExistence type="predicted"/>
<protein>
    <submittedName>
        <fullName evidence="2">Uncharacterized protein</fullName>
    </submittedName>
</protein>
<evidence type="ECO:0000313" key="2">
    <source>
        <dbReference type="EMBL" id="SDX51167.1"/>
    </source>
</evidence>
<feature type="region of interest" description="Disordered" evidence="1">
    <location>
        <begin position="283"/>
        <end position="324"/>
    </location>
</feature>
<dbReference type="AlphaFoldDB" id="A0A8X8LGT8"/>
<dbReference type="EMBL" id="FNNO01000018">
    <property type="protein sequence ID" value="SDX51167.1"/>
    <property type="molecule type" value="Genomic_DNA"/>
</dbReference>
<feature type="compositionally biased region" description="Low complexity" evidence="1">
    <location>
        <begin position="289"/>
        <end position="299"/>
    </location>
</feature>
<evidence type="ECO:0000313" key="3">
    <source>
        <dbReference type="Proteomes" id="UP000198711"/>
    </source>
</evidence>
<dbReference type="Proteomes" id="UP000198711">
    <property type="component" value="Unassembled WGS sequence"/>
</dbReference>
<dbReference type="Pfam" id="PF19268">
    <property type="entry name" value="CIS_TMP"/>
    <property type="match status" value="1"/>
</dbReference>
<name>A0A8X8LGT8_9BACT</name>
<accession>A0A8X8LGT8</accession>